<geneLocation type="chloroplast" evidence="5"/>
<dbReference type="Gene3D" id="3.30.1490.10">
    <property type="match status" value="1"/>
</dbReference>
<proteinExistence type="inferred from homology"/>
<evidence type="ECO:0000256" key="1">
    <source>
        <dbReference type="ARBA" id="ARBA00006471"/>
    </source>
</evidence>
<organism evidence="5">
    <name type="scientific">Johnson-sea-linkia profunda</name>
    <dbReference type="NCBI Taxonomy" id="575876"/>
    <lineage>
        <taxon>Eukaryota</taxon>
        <taxon>Viridiplantae</taxon>
        <taxon>Chlorophyta</taxon>
        <taxon>core chlorophytes</taxon>
        <taxon>Ulvophyceae</taxon>
        <taxon>TCBD clade</taxon>
        <taxon>Bryopsidales</taxon>
        <taxon>Halimedineae</taxon>
        <taxon>Halimedaceae</taxon>
        <taxon>Rhipileae</taxon>
        <taxon>Johnson-sea-linkia</taxon>
    </lineage>
</organism>
<keyword evidence="4" id="KW-0694">RNA-binding</keyword>
<reference evidence="5" key="1">
    <citation type="submission" date="2018-07" db="EMBL/GenBank/DDBJ databases">
        <authorList>
            <person name="Quirk P.G."/>
            <person name="Krulwich T.A."/>
        </authorList>
    </citation>
    <scope>NUCLEOTIDE SEQUENCE</scope>
</reference>
<comment type="subcellular location">
    <subcellularLocation>
        <location evidence="4">Plastid</location>
        <location evidence="4">Chloroplast</location>
    </subcellularLocation>
</comment>
<dbReference type="FunFam" id="3.30.1490.10:FF:000001">
    <property type="entry name" value="30S ribosomal protein S8"/>
    <property type="match status" value="1"/>
</dbReference>
<keyword evidence="5" id="KW-0150">Chloroplast</keyword>
<evidence type="ECO:0000256" key="3">
    <source>
        <dbReference type="ARBA" id="ARBA00023274"/>
    </source>
</evidence>
<comment type="subunit">
    <text evidence="4">Part of the 30S ribosomal subunit.</text>
</comment>
<protein>
    <recommendedName>
        <fullName evidence="4">Small ribosomal subunit protein uS8c</fullName>
    </recommendedName>
</protein>
<dbReference type="GO" id="GO:0009507">
    <property type="term" value="C:chloroplast"/>
    <property type="evidence" value="ECO:0007669"/>
    <property type="project" value="UniProtKB-SubCell"/>
</dbReference>
<dbReference type="GO" id="GO:1990904">
    <property type="term" value="C:ribonucleoprotein complex"/>
    <property type="evidence" value="ECO:0007669"/>
    <property type="project" value="UniProtKB-KW"/>
</dbReference>
<evidence type="ECO:0000313" key="5">
    <source>
        <dbReference type="EMBL" id="AYC64134.1"/>
    </source>
</evidence>
<dbReference type="Gene3D" id="3.30.1370.30">
    <property type="match status" value="1"/>
</dbReference>
<keyword evidence="2 4" id="KW-0689">Ribosomal protein</keyword>
<reference evidence="5" key="2">
    <citation type="journal article" date="2019" name="Mol. Phylogenet. Evol.">
        <title>Reassessment of the classification of bryopsidales (chlorophyta) based on chloroplast phylogenomic analyses.</title>
        <authorList>
            <person name="Cremen M.C."/>
            <person name="Leliaert F."/>
            <person name="West J."/>
            <person name="Lam D.W."/>
            <person name="Shimada S."/>
            <person name="Lopez-Bautista J.M."/>
            <person name="Verbruggen H."/>
        </authorList>
    </citation>
    <scope>NUCLEOTIDE SEQUENCE</scope>
</reference>
<dbReference type="GO" id="GO:0005840">
    <property type="term" value="C:ribosome"/>
    <property type="evidence" value="ECO:0007669"/>
    <property type="project" value="UniProtKB-KW"/>
</dbReference>
<dbReference type="AlphaFoldDB" id="A0A386AXQ3"/>
<dbReference type="GO" id="GO:0003735">
    <property type="term" value="F:structural constituent of ribosome"/>
    <property type="evidence" value="ECO:0007669"/>
    <property type="project" value="InterPro"/>
</dbReference>
<dbReference type="HAMAP" id="MF_01302_B">
    <property type="entry name" value="Ribosomal_uS8_B"/>
    <property type="match status" value="1"/>
</dbReference>
<keyword evidence="5" id="KW-0934">Plastid</keyword>
<dbReference type="PANTHER" id="PTHR11758">
    <property type="entry name" value="40S RIBOSOMAL PROTEIN S15A"/>
    <property type="match status" value="1"/>
</dbReference>
<dbReference type="GO" id="GO:0006412">
    <property type="term" value="P:translation"/>
    <property type="evidence" value="ECO:0007669"/>
    <property type="project" value="UniProtKB-UniRule"/>
</dbReference>
<keyword evidence="4" id="KW-0699">rRNA-binding</keyword>
<dbReference type="InterPro" id="IPR000630">
    <property type="entry name" value="Ribosomal_uS8"/>
</dbReference>
<comment type="similarity">
    <text evidence="1 4">Belongs to the universal ribosomal protein uS8 family.</text>
</comment>
<dbReference type="EMBL" id="MH591089">
    <property type="protein sequence ID" value="AYC64134.1"/>
    <property type="molecule type" value="Genomic_DNA"/>
</dbReference>
<dbReference type="InterPro" id="IPR035987">
    <property type="entry name" value="Ribosomal_uS8_sf"/>
</dbReference>
<keyword evidence="3 4" id="KW-0687">Ribonucleoprotein</keyword>
<evidence type="ECO:0000256" key="2">
    <source>
        <dbReference type="ARBA" id="ARBA00022980"/>
    </source>
</evidence>
<name>A0A386AXQ3_9CHLO</name>
<gene>
    <name evidence="4 5" type="primary">rps8</name>
</gene>
<accession>A0A386AXQ3</accession>
<dbReference type="GO" id="GO:0019843">
    <property type="term" value="F:rRNA binding"/>
    <property type="evidence" value="ECO:0007669"/>
    <property type="project" value="UniProtKB-UniRule"/>
</dbReference>
<dbReference type="Pfam" id="PF00410">
    <property type="entry name" value="Ribosomal_S8"/>
    <property type="match status" value="1"/>
</dbReference>
<dbReference type="NCBIfam" id="NF001109">
    <property type="entry name" value="PRK00136.1"/>
    <property type="match status" value="1"/>
</dbReference>
<evidence type="ECO:0000256" key="4">
    <source>
        <dbReference type="HAMAP-Rule" id="MF_01302"/>
    </source>
</evidence>
<dbReference type="SUPFAM" id="SSF56047">
    <property type="entry name" value="Ribosomal protein S8"/>
    <property type="match status" value="1"/>
</dbReference>
<comment type="function">
    <text evidence="4">One of the primary rRNA binding proteins, it binds directly to 16S rRNA central domain where it helps coordinate assembly of the platform of the 30S subunit.</text>
</comment>
<sequence>MINDSISDLFTRVRNASLVQHSKVLVPSTKTNESIVQILAQHGFIMNFQRSKHSLVLTLKYEKNQPIIVKLQRLSRPSCRLYVKTQNIPQICGKLGIVFLSTSKGILSDREALHFKVGGEILGYVA</sequence>